<dbReference type="SUPFAM" id="SSF53756">
    <property type="entry name" value="UDP-Glycosyltransferase/glycogen phosphorylase"/>
    <property type="match status" value="1"/>
</dbReference>
<proteinExistence type="predicted"/>
<keyword evidence="2" id="KW-1185">Reference proteome</keyword>
<gene>
    <name evidence="1" type="ORF">SAMN05216388_10503</name>
</gene>
<dbReference type="InterPro" id="IPR050194">
    <property type="entry name" value="Glycosyltransferase_grp1"/>
</dbReference>
<dbReference type="EMBL" id="FOCX01000050">
    <property type="protein sequence ID" value="SEP23248.1"/>
    <property type="molecule type" value="Genomic_DNA"/>
</dbReference>
<protein>
    <submittedName>
        <fullName evidence="1">Glycosyl transferases group 1</fullName>
    </submittedName>
</protein>
<dbReference type="PANTHER" id="PTHR45947">
    <property type="entry name" value="SULFOQUINOVOSYL TRANSFERASE SQD2"/>
    <property type="match status" value="1"/>
</dbReference>
<reference evidence="2" key="1">
    <citation type="submission" date="2016-10" db="EMBL/GenBank/DDBJ databases">
        <authorList>
            <person name="Varghese N."/>
            <person name="Submissions S."/>
        </authorList>
    </citation>
    <scope>NUCLEOTIDE SEQUENCE [LARGE SCALE GENOMIC DNA]</scope>
    <source>
        <strain evidence="2">IBRC-M 10043</strain>
    </source>
</reference>
<dbReference type="AlphaFoldDB" id="A0A1H8W7Y0"/>
<dbReference type="RefSeq" id="WP_092664529.1">
    <property type="nucleotide sequence ID" value="NZ_FOCX01000050.1"/>
</dbReference>
<dbReference type="GO" id="GO:0016757">
    <property type="term" value="F:glycosyltransferase activity"/>
    <property type="evidence" value="ECO:0007669"/>
    <property type="project" value="TreeGrafter"/>
</dbReference>
<dbReference type="Gene3D" id="3.40.50.2000">
    <property type="entry name" value="Glycogen Phosphorylase B"/>
    <property type="match status" value="1"/>
</dbReference>
<keyword evidence="1" id="KW-0808">Transferase</keyword>
<accession>A0A1H8W7Y0</accession>
<evidence type="ECO:0000313" key="2">
    <source>
        <dbReference type="Proteomes" id="UP000198775"/>
    </source>
</evidence>
<dbReference type="Proteomes" id="UP000198775">
    <property type="component" value="Unassembled WGS sequence"/>
</dbReference>
<sequence>MRVAMAYQFAHPHKAHQTLGDGVDADYFHMSRGFEGGSGPAENPGSIAGKIRTGYRVGCDYDVVIGTGTMGFYNLVGAKTAGASTLLYIADETLKYANSMVWRTNGYLANKVVGRVIPCSGIVKEWAQPYMDTDEIIYPPLARDTWTLFKNADIIESDEFRVVTAARCDGEKSRRKKNIKTICEGVTRVPGITLDILGEGHKDQSYADHESVVTHGFVDRDTYVDIVARGDVFLMAGLGDAFPTSVIEAVLAGTPAVVSETIGSRDIAPPEAVIKPTAVDISKKMEELQDAGADQILQAERETVSDLHTDRLVNDFVSVVEEIA</sequence>
<name>A0A1H8W7Y0_9EURY</name>
<dbReference type="OrthoDB" id="298017at2157"/>
<dbReference type="PANTHER" id="PTHR45947:SF3">
    <property type="entry name" value="SULFOQUINOVOSYL TRANSFERASE SQD2"/>
    <property type="match status" value="1"/>
</dbReference>
<organism evidence="1 2">
    <name type="scientific">Halorientalis persicus</name>
    <dbReference type="NCBI Taxonomy" id="1367881"/>
    <lineage>
        <taxon>Archaea</taxon>
        <taxon>Methanobacteriati</taxon>
        <taxon>Methanobacteriota</taxon>
        <taxon>Stenosarchaea group</taxon>
        <taxon>Halobacteria</taxon>
        <taxon>Halobacteriales</taxon>
        <taxon>Haloarculaceae</taxon>
        <taxon>Halorientalis</taxon>
    </lineage>
</organism>
<evidence type="ECO:0000313" key="1">
    <source>
        <dbReference type="EMBL" id="SEP23248.1"/>
    </source>
</evidence>
<dbReference type="Pfam" id="PF13692">
    <property type="entry name" value="Glyco_trans_1_4"/>
    <property type="match status" value="1"/>
</dbReference>